<dbReference type="Gramene" id="mRNA:HanXRQr2_Chr11g0493861">
    <property type="protein sequence ID" value="mRNA:HanXRQr2_Chr11g0493861"/>
    <property type="gene ID" value="HanXRQr2_Chr11g0493861"/>
</dbReference>
<gene>
    <name evidence="1" type="ORF">HanXRQr2_Chr11g0493861</name>
</gene>
<sequence>MHFKRRDHQFLPLAISLKTCCLLLYYDGKKFESWGTLVTFMGLSSLKYIYGLGELFIII</sequence>
<evidence type="ECO:0000313" key="1">
    <source>
        <dbReference type="EMBL" id="KAF5782268.1"/>
    </source>
</evidence>
<dbReference type="Proteomes" id="UP000215914">
    <property type="component" value="Unassembled WGS sequence"/>
</dbReference>
<evidence type="ECO:0000313" key="2">
    <source>
        <dbReference type="Proteomes" id="UP000215914"/>
    </source>
</evidence>
<accession>A0A9K3HPG8</accession>
<organism evidence="1 2">
    <name type="scientific">Helianthus annuus</name>
    <name type="common">Common sunflower</name>
    <dbReference type="NCBI Taxonomy" id="4232"/>
    <lineage>
        <taxon>Eukaryota</taxon>
        <taxon>Viridiplantae</taxon>
        <taxon>Streptophyta</taxon>
        <taxon>Embryophyta</taxon>
        <taxon>Tracheophyta</taxon>
        <taxon>Spermatophyta</taxon>
        <taxon>Magnoliopsida</taxon>
        <taxon>eudicotyledons</taxon>
        <taxon>Gunneridae</taxon>
        <taxon>Pentapetalae</taxon>
        <taxon>asterids</taxon>
        <taxon>campanulids</taxon>
        <taxon>Asterales</taxon>
        <taxon>Asteraceae</taxon>
        <taxon>Asteroideae</taxon>
        <taxon>Heliantheae alliance</taxon>
        <taxon>Heliantheae</taxon>
        <taxon>Helianthus</taxon>
    </lineage>
</organism>
<reference evidence="1" key="1">
    <citation type="journal article" date="2017" name="Nature">
        <title>The sunflower genome provides insights into oil metabolism, flowering and Asterid evolution.</title>
        <authorList>
            <person name="Badouin H."/>
            <person name="Gouzy J."/>
            <person name="Grassa C.J."/>
            <person name="Murat F."/>
            <person name="Staton S.E."/>
            <person name="Cottret L."/>
            <person name="Lelandais-Briere C."/>
            <person name="Owens G.L."/>
            <person name="Carrere S."/>
            <person name="Mayjonade B."/>
            <person name="Legrand L."/>
            <person name="Gill N."/>
            <person name="Kane N.C."/>
            <person name="Bowers J.E."/>
            <person name="Hubner S."/>
            <person name="Bellec A."/>
            <person name="Berard A."/>
            <person name="Berges H."/>
            <person name="Blanchet N."/>
            <person name="Boniface M.C."/>
            <person name="Brunel D."/>
            <person name="Catrice O."/>
            <person name="Chaidir N."/>
            <person name="Claudel C."/>
            <person name="Donnadieu C."/>
            <person name="Faraut T."/>
            <person name="Fievet G."/>
            <person name="Helmstetter N."/>
            <person name="King M."/>
            <person name="Knapp S.J."/>
            <person name="Lai Z."/>
            <person name="Le Paslier M.C."/>
            <person name="Lippi Y."/>
            <person name="Lorenzon L."/>
            <person name="Mandel J.R."/>
            <person name="Marage G."/>
            <person name="Marchand G."/>
            <person name="Marquand E."/>
            <person name="Bret-Mestries E."/>
            <person name="Morien E."/>
            <person name="Nambeesan S."/>
            <person name="Nguyen T."/>
            <person name="Pegot-Espagnet P."/>
            <person name="Pouilly N."/>
            <person name="Raftis F."/>
            <person name="Sallet E."/>
            <person name="Schiex T."/>
            <person name="Thomas J."/>
            <person name="Vandecasteele C."/>
            <person name="Vares D."/>
            <person name="Vear F."/>
            <person name="Vautrin S."/>
            <person name="Crespi M."/>
            <person name="Mangin B."/>
            <person name="Burke J.M."/>
            <person name="Salse J."/>
            <person name="Munos S."/>
            <person name="Vincourt P."/>
            <person name="Rieseberg L.H."/>
            <person name="Langlade N.B."/>
        </authorList>
    </citation>
    <scope>NUCLEOTIDE SEQUENCE</scope>
    <source>
        <tissue evidence="1">Leaves</tissue>
    </source>
</reference>
<protein>
    <submittedName>
        <fullName evidence="1">Uncharacterized protein</fullName>
    </submittedName>
</protein>
<dbReference type="EMBL" id="MNCJ02000326">
    <property type="protein sequence ID" value="KAF5782268.1"/>
    <property type="molecule type" value="Genomic_DNA"/>
</dbReference>
<dbReference type="AlphaFoldDB" id="A0A9K3HPG8"/>
<proteinExistence type="predicted"/>
<name>A0A9K3HPG8_HELAN</name>
<comment type="caution">
    <text evidence="1">The sequence shown here is derived from an EMBL/GenBank/DDBJ whole genome shotgun (WGS) entry which is preliminary data.</text>
</comment>
<reference evidence="1" key="2">
    <citation type="submission" date="2020-06" db="EMBL/GenBank/DDBJ databases">
        <title>Helianthus annuus Genome sequencing and assembly Release 2.</title>
        <authorList>
            <person name="Gouzy J."/>
            <person name="Langlade N."/>
            <person name="Munos S."/>
        </authorList>
    </citation>
    <scope>NUCLEOTIDE SEQUENCE</scope>
    <source>
        <tissue evidence="1">Leaves</tissue>
    </source>
</reference>
<keyword evidence="2" id="KW-1185">Reference proteome</keyword>